<organism evidence="2">
    <name type="scientific">Conus andremenezi</name>
    <dbReference type="NCBI Taxonomy" id="1077466"/>
    <lineage>
        <taxon>Eukaryota</taxon>
        <taxon>Metazoa</taxon>
        <taxon>Spiralia</taxon>
        <taxon>Lophotrochozoa</taxon>
        <taxon>Mollusca</taxon>
        <taxon>Gastropoda</taxon>
        <taxon>Caenogastropoda</taxon>
        <taxon>Neogastropoda</taxon>
        <taxon>Conoidea</taxon>
        <taxon>Conidae</taxon>
        <taxon>Conus</taxon>
        <taxon>Turriconus</taxon>
    </lineage>
</organism>
<evidence type="ECO:0000256" key="1">
    <source>
        <dbReference type="SAM" id="SignalP"/>
    </source>
</evidence>
<feature type="chain" id="PRO_5012086979" evidence="1">
    <location>
        <begin position="21"/>
        <end position="111"/>
    </location>
</feature>
<evidence type="ECO:0000313" key="2">
    <source>
        <dbReference type="EMBL" id="ATF27507.1"/>
    </source>
</evidence>
<dbReference type="EMBL" id="MF576673">
    <property type="protein sequence ID" value="ATF27507.1"/>
    <property type="molecule type" value="mRNA"/>
</dbReference>
<name>A0A291C227_9COND</name>
<proteinExistence type="evidence at transcript level"/>
<dbReference type="AlphaFoldDB" id="A0A291C227"/>
<keyword evidence="1" id="KW-0732">Signal</keyword>
<protein>
    <submittedName>
        <fullName evidence="2">Conotoxin</fullName>
    </submittedName>
</protein>
<reference evidence="2" key="2">
    <citation type="submission" date="2017-07" db="EMBL/GenBank/DDBJ databases">
        <authorList>
            <person name="Sun Z.S."/>
            <person name="Albrecht U."/>
            <person name="Echele G."/>
            <person name="Lee C.C."/>
        </authorList>
    </citation>
    <scope>NUCLEOTIDE SEQUENCE</scope>
    <source>
        <strain evidence="2">PutativeMMLFM_Amz2</strain>
    </source>
</reference>
<feature type="signal peptide" evidence="1">
    <location>
        <begin position="1"/>
        <end position="20"/>
    </location>
</feature>
<accession>A0A291C227</accession>
<reference evidence="2" key="1">
    <citation type="journal article" date="2017" name="Genome Biol. Evol.">
        <title>Divergence of the Venom Exogene Repertoire in Two Sister Species of Turriconus.</title>
        <authorList>
            <person name="Li Q."/>
            <person name="Barghi N."/>
            <person name="Lu A."/>
            <person name="Fedosov A.E."/>
            <person name="Bandyopadhyay P.K."/>
            <person name="Lluisma A.O."/>
            <person name="Concepcion G.P."/>
            <person name="Yandell M."/>
            <person name="Olivera B.M."/>
            <person name="Safavi-Hemami H."/>
        </authorList>
    </citation>
    <scope>NUCLEOTIDE SEQUENCE</scope>
    <source>
        <strain evidence="2">PutativeMMLFM_Amz2</strain>
    </source>
</reference>
<sequence length="111" mass="11922">MMLFMFAAIIFTMASTTVTAETCTSDKRVCAWQGQNDTCSCSNSNSCTRDDAHKVVVTMTQGGQSFFTCKKISDFSACDGSQSVMNSGMSQLNCRCSGDTYKIENGVVVCG</sequence>